<keyword evidence="2" id="KW-1185">Reference proteome</keyword>
<gene>
    <name evidence="1" type="ORF">LCI18_005645</name>
</gene>
<name>A0ACD3Z0I3_FUSSC</name>
<reference evidence="1" key="1">
    <citation type="submission" date="2021-11" db="EMBL/GenBank/DDBJ databases">
        <title>Fusarium solani-melongenae Genome sequencing and assembly.</title>
        <authorList>
            <person name="Xie S."/>
            <person name="Huang L."/>
            <person name="Zhang X."/>
        </authorList>
    </citation>
    <scope>NUCLEOTIDE SEQUENCE</scope>
    <source>
        <strain evidence="1">CRI 24-3</strain>
    </source>
</reference>
<dbReference type="Proteomes" id="UP000830768">
    <property type="component" value="Chromosome 4"/>
</dbReference>
<sequence>MYVISDLDFGLSCQELPPRSRLARPTCTLTQFPSLVEAQPGSTPPSRRAVQRDAHHVQGLMTNRSPPHDLSNACISPQSPPATACLRAVPFWQRGGQGEYMVETWCT</sequence>
<evidence type="ECO:0000313" key="2">
    <source>
        <dbReference type="Proteomes" id="UP000830768"/>
    </source>
</evidence>
<organism evidence="1 2">
    <name type="scientific">Fusarium solani subsp. cucurbitae</name>
    <name type="common">Neocosmosporum cucurbitae</name>
    <dbReference type="NCBI Taxonomy" id="2747967"/>
    <lineage>
        <taxon>Eukaryota</taxon>
        <taxon>Fungi</taxon>
        <taxon>Dikarya</taxon>
        <taxon>Ascomycota</taxon>
        <taxon>Pezizomycotina</taxon>
        <taxon>Sordariomycetes</taxon>
        <taxon>Hypocreomycetidae</taxon>
        <taxon>Hypocreales</taxon>
        <taxon>Nectriaceae</taxon>
        <taxon>Fusarium</taxon>
        <taxon>Fusarium solani species complex</taxon>
    </lineage>
</organism>
<proteinExistence type="predicted"/>
<accession>A0ACD3Z0I3</accession>
<dbReference type="EMBL" id="CP090033">
    <property type="protein sequence ID" value="UPK94710.1"/>
    <property type="molecule type" value="Genomic_DNA"/>
</dbReference>
<protein>
    <submittedName>
        <fullName evidence="1">Uncharacterized protein</fullName>
    </submittedName>
</protein>
<evidence type="ECO:0000313" key="1">
    <source>
        <dbReference type="EMBL" id="UPK94710.1"/>
    </source>
</evidence>